<keyword evidence="11" id="KW-0520">NAD</keyword>
<reference evidence="18" key="1">
    <citation type="submission" date="2022-07" db="EMBL/GenBank/DDBJ databases">
        <authorList>
            <person name="Fu Y."/>
        </authorList>
    </citation>
    <scope>NUCLEOTIDE SEQUENCE</scope>
</reference>
<evidence type="ECO:0000256" key="4">
    <source>
        <dbReference type="ARBA" id="ARBA00021095"/>
    </source>
</evidence>
<evidence type="ECO:0000256" key="13">
    <source>
        <dbReference type="ARBA" id="ARBA00023136"/>
    </source>
</evidence>
<name>A0A9E8S3L5_9DIPT</name>
<comment type="subcellular location">
    <subcellularLocation>
        <location evidence="1">Mitochondrion membrane</location>
        <topology evidence="1">Multi-pass membrane protein</topology>
    </subcellularLocation>
</comment>
<evidence type="ECO:0000256" key="7">
    <source>
        <dbReference type="ARBA" id="ARBA00022692"/>
    </source>
</evidence>
<proteinExistence type="inferred from homology"/>
<evidence type="ECO:0000256" key="14">
    <source>
        <dbReference type="ARBA" id="ARBA00031019"/>
    </source>
</evidence>
<keyword evidence="17" id="KW-0732">Signal</keyword>
<organism evidence="18">
    <name type="scientific">Einfeldia sp</name>
    <dbReference type="NCBI Taxonomy" id="2995616"/>
    <lineage>
        <taxon>Eukaryota</taxon>
        <taxon>Metazoa</taxon>
        <taxon>Ecdysozoa</taxon>
        <taxon>Arthropoda</taxon>
        <taxon>Hexapoda</taxon>
        <taxon>Insecta</taxon>
        <taxon>Pterygota</taxon>
        <taxon>Neoptera</taxon>
        <taxon>Endopterygota</taxon>
        <taxon>Diptera</taxon>
        <taxon>Nematocera</taxon>
        <taxon>Chironomoidea</taxon>
        <taxon>Chironomidae</taxon>
        <taxon>Chironominae</taxon>
        <taxon>Einfeldia</taxon>
    </lineage>
</organism>
<feature type="transmembrane region" description="Helical" evidence="16">
    <location>
        <begin position="86"/>
        <end position="104"/>
    </location>
</feature>
<feature type="signal peptide" evidence="17">
    <location>
        <begin position="1"/>
        <end position="16"/>
    </location>
</feature>
<keyword evidence="9" id="KW-0249">Electron transport</keyword>
<keyword evidence="5" id="KW-0813">Transport</keyword>
<keyword evidence="13 16" id="KW-0472">Membrane</keyword>
<keyword evidence="10 16" id="KW-1133">Transmembrane helix</keyword>
<evidence type="ECO:0000256" key="11">
    <source>
        <dbReference type="ARBA" id="ARBA00023027"/>
    </source>
</evidence>
<dbReference type="InterPro" id="IPR050269">
    <property type="entry name" value="ComplexI_Subunit6"/>
</dbReference>
<accession>A0A9E8S3L5</accession>
<evidence type="ECO:0000256" key="8">
    <source>
        <dbReference type="ARBA" id="ARBA00022967"/>
    </source>
</evidence>
<sequence length="177" mass="20807">MIQNLMFLFFIISSFSFSLMNHPLSMGILLMIQTITIALFTGLLTKSFWFSYSLFLIFLGGMLILFMYMTSIASNEMFKFSLNFKILSFIYILLLSFISFIFLFDLKMFFFNKILNIDNLSIMEMKNLFLENNLTLNKLYNFPMNIITILLINYLFLTLIATVKITNIFEGPLRPKN</sequence>
<evidence type="ECO:0000256" key="6">
    <source>
        <dbReference type="ARBA" id="ARBA00022660"/>
    </source>
</evidence>
<evidence type="ECO:0000256" key="16">
    <source>
        <dbReference type="SAM" id="Phobius"/>
    </source>
</evidence>
<comment type="catalytic activity">
    <reaction evidence="15">
        <text>a ubiquinone + NADH + 5 H(+)(in) = a ubiquinol + NAD(+) + 4 H(+)(out)</text>
        <dbReference type="Rhea" id="RHEA:29091"/>
        <dbReference type="Rhea" id="RHEA-COMP:9565"/>
        <dbReference type="Rhea" id="RHEA-COMP:9566"/>
        <dbReference type="ChEBI" id="CHEBI:15378"/>
        <dbReference type="ChEBI" id="CHEBI:16389"/>
        <dbReference type="ChEBI" id="CHEBI:17976"/>
        <dbReference type="ChEBI" id="CHEBI:57540"/>
        <dbReference type="ChEBI" id="CHEBI:57945"/>
        <dbReference type="EC" id="7.1.1.2"/>
    </reaction>
</comment>
<comment type="similarity">
    <text evidence="2">Belongs to the complex I subunit 6 family.</text>
</comment>
<evidence type="ECO:0000256" key="9">
    <source>
        <dbReference type="ARBA" id="ARBA00022982"/>
    </source>
</evidence>
<evidence type="ECO:0000256" key="15">
    <source>
        <dbReference type="ARBA" id="ARBA00049551"/>
    </source>
</evidence>
<evidence type="ECO:0000256" key="3">
    <source>
        <dbReference type="ARBA" id="ARBA00012944"/>
    </source>
</evidence>
<dbReference type="EMBL" id="ON943041">
    <property type="protein sequence ID" value="WAB46324.1"/>
    <property type="molecule type" value="Genomic_DNA"/>
</dbReference>
<keyword evidence="6" id="KW-0679">Respiratory chain</keyword>
<keyword evidence="8" id="KW-1278">Translocase</keyword>
<dbReference type="GO" id="GO:0031966">
    <property type="term" value="C:mitochondrial membrane"/>
    <property type="evidence" value="ECO:0007669"/>
    <property type="project" value="UniProtKB-SubCell"/>
</dbReference>
<evidence type="ECO:0000256" key="10">
    <source>
        <dbReference type="ARBA" id="ARBA00022989"/>
    </source>
</evidence>
<keyword evidence="7 16" id="KW-0812">Transmembrane</keyword>
<gene>
    <name evidence="18" type="primary">nad6</name>
</gene>
<evidence type="ECO:0000256" key="1">
    <source>
        <dbReference type="ARBA" id="ARBA00004225"/>
    </source>
</evidence>
<feature type="chain" id="PRO_5039354305" description="NADH-ubiquinone oxidoreductase chain 6" evidence="17">
    <location>
        <begin position="17"/>
        <end position="177"/>
    </location>
</feature>
<dbReference type="PANTHER" id="PTHR11435:SF1">
    <property type="entry name" value="NADH-UBIQUINONE OXIDOREDUCTASE CHAIN 6"/>
    <property type="match status" value="1"/>
</dbReference>
<dbReference type="EC" id="7.1.1.2" evidence="3"/>
<protein>
    <recommendedName>
        <fullName evidence="4">NADH-ubiquinone oxidoreductase chain 6</fullName>
        <ecNumber evidence="3">7.1.1.2</ecNumber>
    </recommendedName>
    <alternativeName>
        <fullName evidence="14">NADH dehydrogenase subunit 6</fullName>
    </alternativeName>
</protein>
<feature type="transmembrane region" description="Helical" evidence="16">
    <location>
        <begin position="52"/>
        <end position="74"/>
    </location>
</feature>
<evidence type="ECO:0000256" key="5">
    <source>
        <dbReference type="ARBA" id="ARBA00022448"/>
    </source>
</evidence>
<keyword evidence="12 18" id="KW-0496">Mitochondrion</keyword>
<dbReference type="PANTHER" id="PTHR11435">
    <property type="entry name" value="NADH UBIQUINONE OXIDOREDUCTASE SUBUNIT ND6"/>
    <property type="match status" value="1"/>
</dbReference>
<evidence type="ECO:0000256" key="12">
    <source>
        <dbReference type="ARBA" id="ARBA00023128"/>
    </source>
</evidence>
<evidence type="ECO:0000256" key="17">
    <source>
        <dbReference type="SAM" id="SignalP"/>
    </source>
</evidence>
<evidence type="ECO:0000256" key="2">
    <source>
        <dbReference type="ARBA" id="ARBA00005698"/>
    </source>
</evidence>
<dbReference type="AlphaFoldDB" id="A0A9E8S3L5"/>
<feature type="transmembrane region" description="Helical" evidence="16">
    <location>
        <begin position="146"/>
        <end position="169"/>
    </location>
</feature>
<evidence type="ECO:0000313" key="18">
    <source>
        <dbReference type="EMBL" id="WAB46324.1"/>
    </source>
</evidence>
<geneLocation type="mitochondrion" evidence="18"/>
<dbReference type="GO" id="GO:0008137">
    <property type="term" value="F:NADH dehydrogenase (ubiquinone) activity"/>
    <property type="evidence" value="ECO:0007669"/>
    <property type="project" value="UniProtKB-EC"/>
</dbReference>